<keyword evidence="1" id="KW-1133">Transmembrane helix</keyword>
<dbReference type="GeneID" id="96284979"/>
<evidence type="ECO:0000313" key="2">
    <source>
        <dbReference type="EMBL" id="GFE39207.1"/>
    </source>
</evidence>
<dbReference type="AlphaFoldDB" id="A0A640UUF8"/>
<dbReference type="OrthoDB" id="3530824at2"/>
<sequence>MNGWLLAAIIAIITAIVIAKRLRGEPVNARELFIAPLVLIAIGVTTLAKADHLTGGDVAWATAGAALGCTLGALRGATVQLFARDGVLWQRYTGRTFLVAALSLLTMAGYGLLATKLGMHENARPLQLGIGISFLGESLAVAHRGLTTGTPFATERGRR</sequence>
<dbReference type="EMBL" id="BLIR01000001">
    <property type="protein sequence ID" value="GFE39207.1"/>
    <property type="molecule type" value="Genomic_DNA"/>
</dbReference>
<feature type="transmembrane region" description="Helical" evidence="1">
    <location>
        <begin position="60"/>
        <end position="83"/>
    </location>
</feature>
<keyword evidence="1" id="KW-0812">Transmembrane</keyword>
<keyword evidence="1" id="KW-0472">Membrane</keyword>
<evidence type="ECO:0008006" key="4">
    <source>
        <dbReference type="Google" id="ProtNLM"/>
    </source>
</evidence>
<feature type="transmembrane region" description="Helical" evidence="1">
    <location>
        <begin position="95"/>
        <end position="114"/>
    </location>
</feature>
<keyword evidence="3" id="KW-1185">Reference proteome</keyword>
<comment type="caution">
    <text evidence="2">The sequence shown here is derived from an EMBL/GenBank/DDBJ whole genome shotgun (WGS) entry which is preliminary data.</text>
</comment>
<dbReference type="RefSeq" id="WP_159744943.1">
    <property type="nucleotide sequence ID" value="NZ_BLIR01000001.1"/>
</dbReference>
<proteinExistence type="predicted"/>
<accession>A0A640UUF8</accession>
<evidence type="ECO:0000313" key="3">
    <source>
        <dbReference type="Proteomes" id="UP000431826"/>
    </source>
</evidence>
<dbReference type="Proteomes" id="UP000431826">
    <property type="component" value="Unassembled WGS sequence"/>
</dbReference>
<organism evidence="2 3">
    <name type="scientific">Streptomyces tubercidicus</name>
    <dbReference type="NCBI Taxonomy" id="47759"/>
    <lineage>
        <taxon>Bacteria</taxon>
        <taxon>Bacillati</taxon>
        <taxon>Actinomycetota</taxon>
        <taxon>Actinomycetes</taxon>
        <taxon>Kitasatosporales</taxon>
        <taxon>Streptomycetaceae</taxon>
        <taxon>Streptomyces</taxon>
    </lineage>
</organism>
<gene>
    <name evidence="2" type="ORF">Stube_38800</name>
</gene>
<feature type="transmembrane region" description="Helical" evidence="1">
    <location>
        <begin position="29"/>
        <end position="48"/>
    </location>
</feature>
<name>A0A640UUF8_9ACTN</name>
<evidence type="ECO:0000256" key="1">
    <source>
        <dbReference type="SAM" id="Phobius"/>
    </source>
</evidence>
<protein>
    <recommendedName>
        <fullName evidence="4">DUF1453 domain-containing protein</fullName>
    </recommendedName>
</protein>
<reference evidence="2 3" key="1">
    <citation type="submission" date="2019-12" db="EMBL/GenBank/DDBJ databases">
        <title>Whole genome shotgun sequence of Streptomyces tubercidicus NBRC 13090.</title>
        <authorList>
            <person name="Ichikawa N."/>
            <person name="Kimura A."/>
            <person name="Kitahashi Y."/>
            <person name="Komaki H."/>
            <person name="Tamura T."/>
        </authorList>
    </citation>
    <scope>NUCLEOTIDE SEQUENCE [LARGE SCALE GENOMIC DNA]</scope>
    <source>
        <strain evidence="2 3">NBRC 13090</strain>
    </source>
</reference>